<feature type="compositionally biased region" description="Basic residues" evidence="1">
    <location>
        <begin position="1"/>
        <end position="12"/>
    </location>
</feature>
<keyword evidence="3" id="KW-1185">Reference proteome</keyword>
<dbReference type="AlphaFoldDB" id="A0A4U6SU74"/>
<dbReference type="Gramene" id="TKV91588">
    <property type="protein sequence ID" value="TKV91588"/>
    <property type="gene ID" value="SEVIR_9G106432v2"/>
</dbReference>
<dbReference type="EMBL" id="CM016560">
    <property type="protein sequence ID" value="TKV91588.1"/>
    <property type="molecule type" value="Genomic_DNA"/>
</dbReference>
<sequence length="141" mass="17667">MPRRKWRRKLQFRRAEAGGRRPRSPLMPRRKWRRKLQFRRAGAGGRRQWSPLKWRRRKRKKWQCRAVAGRERLQRRRPFHHSRKIRGQRELLLGEVKRWRVETMRGRWMGPEGGKYGLQEQVQGKLHKLFLRRMKRRERCL</sequence>
<name>A0A4U6SU74_SETVI</name>
<evidence type="ECO:0000313" key="2">
    <source>
        <dbReference type="EMBL" id="TKV91588.1"/>
    </source>
</evidence>
<feature type="compositionally biased region" description="Basic residues" evidence="1">
    <location>
        <begin position="20"/>
        <end position="29"/>
    </location>
</feature>
<evidence type="ECO:0000256" key="1">
    <source>
        <dbReference type="SAM" id="MobiDB-lite"/>
    </source>
</evidence>
<organism evidence="2 3">
    <name type="scientific">Setaria viridis</name>
    <name type="common">Green bristlegrass</name>
    <name type="synonym">Setaria italica subsp. viridis</name>
    <dbReference type="NCBI Taxonomy" id="4556"/>
    <lineage>
        <taxon>Eukaryota</taxon>
        <taxon>Viridiplantae</taxon>
        <taxon>Streptophyta</taxon>
        <taxon>Embryophyta</taxon>
        <taxon>Tracheophyta</taxon>
        <taxon>Spermatophyta</taxon>
        <taxon>Magnoliopsida</taxon>
        <taxon>Liliopsida</taxon>
        <taxon>Poales</taxon>
        <taxon>Poaceae</taxon>
        <taxon>PACMAD clade</taxon>
        <taxon>Panicoideae</taxon>
        <taxon>Panicodae</taxon>
        <taxon>Paniceae</taxon>
        <taxon>Cenchrinae</taxon>
        <taxon>Setaria</taxon>
    </lineage>
</organism>
<proteinExistence type="predicted"/>
<reference evidence="2" key="1">
    <citation type="submission" date="2019-03" db="EMBL/GenBank/DDBJ databases">
        <title>WGS assembly of Setaria viridis.</title>
        <authorList>
            <person name="Huang P."/>
            <person name="Jenkins J."/>
            <person name="Grimwood J."/>
            <person name="Barry K."/>
            <person name="Healey A."/>
            <person name="Mamidi S."/>
            <person name="Sreedasyam A."/>
            <person name="Shu S."/>
            <person name="Feldman M."/>
            <person name="Wu J."/>
            <person name="Yu Y."/>
            <person name="Chen C."/>
            <person name="Johnson J."/>
            <person name="Rokhsar D."/>
            <person name="Baxter I."/>
            <person name="Schmutz J."/>
            <person name="Brutnell T."/>
            <person name="Kellogg E."/>
        </authorList>
    </citation>
    <scope>NUCLEOTIDE SEQUENCE [LARGE SCALE GENOMIC DNA]</scope>
</reference>
<protein>
    <submittedName>
        <fullName evidence="2">Uncharacterized protein</fullName>
    </submittedName>
</protein>
<dbReference type="Proteomes" id="UP000298652">
    <property type="component" value="Chromosome 9"/>
</dbReference>
<feature type="region of interest" description="Disordered" evidence="1">
    <location>
        <begin position="1"/>
        <end position="29"/>
    </location>
</feature>
<evidence type="ECO:0000313" key="3">
    <source>
        <dbReference type="Proteomes" id="UP000298652"/>
    </source>
</evidence>
<accession>A0A4U6SU74</accession>
<gene>
    <name evidence="2" type="ORF">SEVIR_9G106432v2</name>
</gene>